<dbReference type="Pfam" id="PF13365">
    <property type="entry name" value="Trypsin_2"/>
    <property type="match status" value="1"/>
</dbReference>
<gene>
    <name evidence="1" type="ORF">ABC977_10650</name>
</gene>
<evidence type="ECO:0000313" key="2">
    <source>
        <dbReference type="Proteomes" id="UP001564408"/>
    </source>
</evidence>
<dbReference type="RefSeq" id="WP_369667253.1">
    <property type="nucleotide sequence ID" value="NZ_JBDKXB010000012.1"/>
</dbReference>
<dbReference type="SUPFAM" id="SSF50494">
    <property type="entry name" value="Trypsin-like serine proteases"/>
    <property type="match status" value="1"/>
</dbReference>
<dbReference type="Proteomes" id="UP001564408">
    <property type="component" value="Unassembled WGS sequence"/>
</dbReference>
<protein>
    <submittedName>
        <fullName evidence="1">Trypsin-like peptidase domain-containing protein</fullName>
    </submittedName>
</protein>
<dbReference type="Gene3D" id="2.40.10.120">
    <property type="match status" value="1"/>
</dbReference>
<dbReference type="PANTHER" id="PTHR22939">
    <property type="entry name" value="SERINE PROTEASE FAMILY S1C HTRA-RELATED"/>
    <property type="match status" value="1"/>
</dbReference>
<comment type="caution">
    <text evidence="1">The sequence shown here is derived from an EMBL/GenBank/DDBJ whole genome shotgun (WGS) entry which is preliminary data.</text>
</comment>
<keyword evidence="2" id="KW-1185">Reference proteome</keyword>
<name>A0ABV4BHR6_9GAMM</name>
<dbReference type="PANTHER" id="PTHR22939:SF129">
    <property type="entry name" value="SERINE PROTEASE HTRA2, MITOCHONDRIAL"/>
    <property type="match status" value="1"/>
</dbReference>
<proteinExistence type="predicted"/>
<accession>A0ABV4BHR6</accession>
<dbReference type="EMBL" id="JBDKXB010000012">
    <property type="protein sequence ID" value="MEY6432867.1"/>
    <property type="molecule type" value="Genomic_DNA"/>
</dbReference>
<dbReference type="PRINTS" id="PR00834">
    <property type="entry name" value="PROTEASES2C"/>
</dbReference>
<dbReference type="InterPro" id="IPR009003">
    <property type="entry name" value="Peptidase_S1_PA"/>
</dbReference>
<organism evidence="1 2">
    <name type="scientific">Thioalkalicoccus limnaeus</name>
    <dbReference type="NCBI Taxonomy" id="120681"/>
    <lineage>
        <taxon>Bacteria</taxon>
        <taxon>Pseudomonadati</taxon>
        <taxon>Pseudomonadota</taxon>
        <taxon>Gammaproteobacteria</taxon>
        <taxon>Chromatiales</taxon>
        <taxon>Chromatiaceae</taxon>
        <taxon>Thioalkalicoccus</taxon>
    </lineage>
</organism>
<dbReference type="PROSITE" id="PS51257">
    <property type="entry name" value="PROKAR_LIPOPROTEIN"/>
    <property type="match status" value="1"/>
</dbReference>
<evidence type="ECO:0000313" key="1">
    <source>
        <dbReference type="EMBL" id="MEY6432867.1"/>
    </source>
</evidence>
<reference evidence="1 2" key="1">
    <citation type="submission" date="2024-05" db="EMBL/GenBank/DDBJ databases">
        <title>Genome Sequence and Characterization of the New Strain Purple Sulfur Bacterium of Genus Thioalkalicoccus.</title>
        <authorList>
            <person name="Bryantseva I.A."/>
            <person name="Kyndt J.A."/>
            <person name="Imhoff J.F."/>
        </authorList>
    </citation>
    <scope>NUCLEOTIDE SEQUENCE [LARGE SCALE GENOMIC DNA]</scope>
    <source>
        <strain evidence="1 2">Um2</strain>
    </source>
</reference>
<dbReference type="InterPro" id="IPR001940">
    <property type="entry name" value="Peptidase_S1C"/>
</dbReference>
<sequence length="290" mass="30775">MQTTHWRRSMFLIWLLPWALLGCAMPVAETTGEPPAALPAARLVGGNEAAAFPYRKARGGYPSLAPLLRQVTPAVVNISVVSEVAMREHPFLRDPDFRRFIEKFDLPVPDGRRTERRQSVGSGVVVDSARGFVLTNHHLVEDAKEITVTFNDQRSYRARLLGGDAGADVAVLQIEPVRSVTLRFGDSDDLEVGDFVIAIGNPFGLGQTVTSGIVSAVGRTGVGGHRLGELIQTDASINPGNSGGPLINLAGEVVGINTALIGPTGGNVGIGFSVPSNRARAALDRVLAGR</sequence>